<dbReference type="Proteomes" id="UP000284842">
    <property type="component" value="Unassembled WGS sequence"/>
</dbReference>
<reference evidence="1 2" key="1">
    <citation type="journal article" date="2018" name="Evol. Lett.">
        <title>Horizontal gene cluster transfer increased hallucinogenic mushroom diversity.</title>
        <authorList>
            <person name="Reynolds H.T."/>
            <person name="Vijayakumar V."/>
            <person name="Gluck-Thaler E."/>
            <person name="Korotkin H.B."/>
            <person name="Matheny P.B."/>
            <person name="Slot J.C."/>
        </authorList>
    </citation>
    <scope>NUCLEOTIDE SEQUENCE [LARGE SCALE GENOMIC DNA]</scope>
    <source>
        <strain evidence="1 2">2629</strain>
    </source>
</reference>
<keyword evidence="2" id="KW-1185">Reference proteome</keyword>
<evidence type="ECO:0008006" key="3">
    <source>
        <dbReference type="Google" id="ProtNLM"/>
    </source>
</evidence>
<evidence type="ECO:0000313" key="2">
    <source>
        <dbReference type="Proteomes" id="UP000284842"/>
    </source>
</evidence>
<dbReference type="EMBL" id="NHTK01001219">
    <property type="protein sequence ID" value="PPR01756.1"/>
    <property type="molecule type" value="Genomic_DNA"/>
</dbReference>
<accession>A0A409YFG5</accession>
<dbReference type="OrthoDB" id="3069231at2759"/>
<protein>
    <recommendedName>
        <fullName evidence="3">F-box domain-containing protein</fullName>
    </recommendedName>
</protein>
<sequence>MPCKGPIPYDIYLEVFSHISNDDKATISACSQLAPCFLEPMQKRLFKSIDLEYRERSVEDSRGLYDGFIVWADEMEESKSKMLLRALESNPKLATYIEELKLTINDIPGYNMVSTLENKAITANGLFSYLSSLASLSVISDSSTEYEAYSKPLQSAIRQLLGRNTKLTNVNLSGIRDFVITELQHLPSSVKSLTLGHISTLRPLLPGENPSSPGDQDGLACAPTSLCITNPRALDTFLGALHGEVEITDSYRVHRYKRCTPYLSFALLESLKISEISCVYRFRELLSFADPHKLQHLQFKAPFDSHITHSIIFRDHEAPTFTLERRLGAGPFNLNRVRLDLSDLSGLKSFQTHGKMTFIQENNLNGSPTTISTHIPWLTQMIEKLPRPDNDGLSSLDNNQGPSLRSVRVLLDVTLIVIDDNNKSQEAFASFNFSPLINAMKKLQRQYSRLHDAVCSLDFEVTVCQDDVPSEYPHYNVGKEDFLETLKSNPTLQDDFDDNKVMLQVLDVRRAPYPSVPV</sequence>
<organism evidence="1 2">
    <name type="scientific">Panaeolus cyanescens</name>
    <dbReference type="NCBI Taxonomy" id="181874"/>
    <lineage>
        <taxon>Eukaryota</taxon>
        <taxon>Fungi</taxon>
        <taxon>Dikarya</taxon>
        <taxon>Basidiomycota</taxon>
        <taxon>Agaricomycotina</taxon>
        <taxon>Agaricomycetes</taxon>
        <taxon>Agaricomycetidae</taxon>
        <taxon>Agaricales</taxon>
        <taxon>Agaricineae</taxon>
        <taxon>Galeropsidaceae</taxon>
        <taxon>Panaeolus</taxon>
    </lineage>
</organism>
<evidence type="ECO:0000313" key="1">
    <source>
        <dbReference type="EMBL" id="PPR01756.1"/>
    </source>
</evidence>
<proteinExistence type="predicted"/>
<dbReference type="InParanoid" id="A0A409YFG5"/>
<dbReference type="AlphaFoldDB" id="A0A409YFG5"/>
<comment type="caution">
    <text evidence="1">The sequence shown here is derived from an EMBL/GenBank/DDBJ whole genome shotgun (WGS) entry which is preliminary data.</text>
</comment>
<gene>
    <name evidence="1" type="ORF">CVT24_001819</name>
</gene>
<name>A0A409YFG5_9AGAR</name>